<evidence type="ECO:0000313" key="2">
    <source>
        <dbReference type="EMBL" id="CAD5112565.1"/>
    </source>
</evidence>
<dbReference type="InterPro" id="IPR011641">
    <property type="entry name" value="Tyr-kin_ephrin_A/B_rcpt-like"/>
</dbReference>
<organism evidence="2 3">
    <name type="scientific">Dimorphilus gyrociliatus</name>
    <dbReference type="NCBI Taxonomy" id="2664684"/>
    <lineage>
        <taxon>Eukaryota</taxon>
        <taxon>Metazoa</taxon>
        <taxon>Spiralia</taxon>
        <taxon>Lophotrochozoa</taxon>
        <taxon>Annelida</taxon>
        <taxon>Polychaeta</taxon>
        <taxon>Polychaeta incertae sedis</taxon>
        <taxon>Dinophilidae</taxon>
        <taxon>Dimorphilus</taxon>
    </lineage>
</organism>
<dbReference type="AlphaFoldDB" id="A0A7I8VDG7"/>
<gene>
    <name evidence="2" type="ORF">DGYR_LOCUS1687</name>
</gene>
<protein>
    <submittedName>
        <fullName evidence="2">DgyrCDS1774</fullName>
    </submittedName>
</protein>
<name>A0A7I8VDG7_9ANNE</name>
<keyword evidence="3" id="KW-1185">Reference proteome</keyword>
<accession>A0A7I8VDG7</accession>
<dbReference type="EMBL" id="CAJFCJ010000002">
    <property type="protein sequence ID" value="CAD5112565.1"/>
    <property type="molecule type" value="Genomic_DNA"/>
</dbReference>
<feature type="domain" description="Tyrosine-protein kinase ephrin type A/B receptor-like" evidence="1">
    <location>
        <begin position="250"/>
        <end position="292"/>
    </location>
</feature>
<proteinExistence type="predicted"/>
<dbReference type="Proteomes" id="UP000549394">
    <property type="component" value="Unassembled WGS sequence"/>
</dbReference>
<sequence>MNSFIIIFVKIYGIFANTTLKEEFMSYNLFNKFTAELIDKLNIGEGQDSKSFEVENVQKFVNFNYDNQGSLICYPNYGLCDLKDSFANYAVIKLDENEYITPILAEYQFLNDYDKLEYIQDSNGPFVLIPKYVNKSQTYTKSAIFYFDASDLTSGKYAFYNLKLYILVESSSNVGEKICTNDKLEDGIIKFWINELYNRPEIDRRGICLKPIISCKRRCNYGEKLDENVKDYCLPCPKGFYKDGMTMIFSEDCFPCPPYTYQDVQGSEKCKPCLNVNSSNIPLIGSTTKEECYFTLFDINNIADNNFTTIYYAEIDGEHR</sequence>
<comment type="caution">
    <text evidence="2">The sequence shown here is derived from an EMBL/GenBank/DDBJ whole genome shotgun (WGS) entry which is preliminary data.</text>
</comment>
<dbReference type="Gene3D" id="2.10.50.10">
    <property type="entry name" value="Tumor Necrosis Factor Receptor, subunit A, domain 2"/>
    <property type="match status" value="1"/>
</dbReference>
<evidence type="ECO:0000313" key="3">
    <source>
        <dbReference type="Proteomes" id="UP000549394"/>
    </source>
</evidence>
<reference evidence="2 3" key="1">
    <citation type="submission" date="2020-08" db="EMBL/GenBank/DDBJ databases">
        <authorList>
            <person name="Hejnol A."/>
        </authorList>
    </citation>
    <scope>NUCLEOTIDE SEQUENCE [LARGE SCALE GENOMIC DNA]</scope>
</reference>
<evidence type="ECO:0000259" key="1">
    <source>
        <dbReference type="Pfam" id="PF07699"/>
    </source>
</evidence>
<dbReference type="Pfam" id="PF07699">
    <property type="entry name" value="Ephrin_rec_like"/>
    <property type="match status" value="1"/>
</dbReference>
<dbReference type="SMART" id="SM01411">
    <property type="entry name" value="Ephrin_rec_like"/>
    <property type="match status" value="1"/>
</dbReference>